<keyword evidence="2" id="KW-0732">Signal</keyword>
<keyword evidence="7" id="KW-1185">Reference proteome</keyword>
<dbReference type="RefSeq" id="WP_406786080.1">
    <property type="nucleotide sequence ID" value="NZ_JBJIAA010000002.1"/>
</dbReference>
<gene>
    <name evidence="6" type="ORF">ACJDT4_03185</name>
</gene>
<evidence type="ECO:0000313" key="6">
    <source>
        <dbReference type="EMBL" id="MFL0249412.1"/>
    </source>
</evidence>
<evidence type="ECO:0000256" key="2">
    <source>
        <dbReference type="ARBA" id="ARBA00022729"/>
    </source>
</evidence>
<evidence type="ECO:0000256" key="5">
    <source>
        <dbReference type="RuleBase" id="RU361187"/>
    </source>
</evidence>
<reference evidence="6 7" key="1">
    <citation type="submission" date="2024-11" db="EMBL/GenBank/DDBJ databases">
        <authorList>
            <person name="Heng Y.C."/>
            <person name="Lim A.C.H."/>
            <person name="Lee J.K.Y."/>
            <person name="Kittelmann S."/>
        </authorList>
    </citation>
    <scope>NUCLEOTIDE SEQUENCE [LARGE SCALE GENOMIC DNA]</scope>
    <source>
        <strain evidence="6 7">WILCCON 0114</strain>
    </source>
</reference>
<dbReference type="InterPro" id="IPR023296">
    <property type="entry name" value="Glyco_hydro_beta-prop_sf"/>
</dbReference>
<evidence type="ECO:0000256" key="3">
    <source>
        <dbReference type="ARBA" id="ARBA00022801"/>
    </source>
</evidence>
<accession>A0ABW8TCG1</accession>
<evidence type="ECO:0000256" key="4">
    <source>
        <dbReference type="ARBA" id="ARBA00023295"/>
    </source>
</evidence>
<dbReference type="PANTHER" id="PTHR43817:SF1">
    <property type="entry name" value="HYDROLASE, FAMILY 43, PUTATIVE (AFU_ORTHOLOGUE AFUA_3G01660)-RELATED"/>
    <property type="match status" value="1"/>
</dbReference>
<dbReference type="PIRSF" id="PIRSF025414">
    <property type="entry name" value="Alpha-L-arabinofuranosidase"/>
    <property type="match status" value="1"/>
</dbReference>
<organism evidence="6 7">
    <name type="scientific">Clostridium neuense</name>
    <dbReference type="NCBI Taxonomy" id="1728934"/>
    <lineage>
        <taxon>Bacteria</taxon>
        <taxon>Bacillati</taxon>
        <taxon>Bacillota</taxon>
        <taxon>Clostridia</taxon>
        <taxon>Eubacteriales</taxon>
        <taxon>Clostridiaceae</taxon>
        <taxon>Clostridium</taxon>
    </lineage>
</organism>
<comment type="similarity">
    <text evidence="1 5">Belongs to the glycosyl hydrolase 43 family.</text>
</comment>
<dbReference type="Gene3D" id="2.115.10.20">
    <property type="entry name" value="Glycosyl hydrolase domain, family 43"/>
    <property type="match status" value="1"/>
</dbReference>
<keyword evidence="3 5" id="KW-0378">Hydrolase</keyword>
<sequence>MLENYNYKNPIVRQAADPFVYKHSDGYYYFTASYPAYDRIQIRKSKTIEGLGLSKPIVIWKKHDEGEMSAYIWAPEIHFIGGKWYIYFAAAKVSDVRGKMFDHRIYVLENTSNNPLEGEWIEKGQLKTNWESFSLDATTFENNGVRYLVWPQKDPNIKGNSNLYIAELSNPWTIKGKQIMLSKPKYPWECVGFLVNEGPAVLKKNGKIFITYSASATDYNYCMGMLTADETSDLLNPKSWTKSKVPVFTTSYENGQYGPGHNSFTVSEDGKEDILIYHARNYKETEGDPLDDPNRHARAQKINWKADGTPDFGIPVAD</sequence>
<dbReference type="EMBL" id="JBJIAA010000002">
    <property type="protein sequence ID" value="MFL0249412.1"/>
    <property type="molecule type" value="Genomic_DNA"/>
</dbReference>
<dbReference type="InterPro" id="IPR006710">
    <property type="entry name" value="Glyco_hydro_43"/>
</dbReference>
<dbReference type="PANTHER" id="PTHR43817">
    <property type="entry name" value="GLYCOSYL HYDROLASE"/>
    <property type="match status" value="1"/>
</dbReference>
<dbReference type="CDD" id="cd18817">
    <property type="entry name" value="GH43f_LbAraf43-like"/>
    <property type="match status" value="1"/>
</dbReference>
<name>A0ABW8TCG1_9CLOT</name>
<evidence type="ECO:0000256" key="1">
    <source>
        <dbReference type="ARBA" id="ARBA00009865"/>
    </source>
</evidence>
<dbReference type="Pfam" id="PF04616">
    <property type="entry name" value="Glyco_hydro_43"/>
    <property type="match status" value="1"/>
</dbReference>
<comment type="caution">
    <text evidence="6">The sequence shown here is derived from an EMBL/GenBank/DDBJ whole genome shotgun (WGS) entry which is preliminary data.</text>
</comment>
<proteinExistence type="inferred from homology"/>
<keyword evidence="4 5" id="KW-0326">Glycosidase</keyword>
<dbReference type="Proteomes" id="UP001623592">
    <property type="component" value="Unassembled WGS sequence"/>
</dbReference>
<dbReference type="InterPro" id="IPR016828">
    <property type="entry name" value="Alpha-L-arabinofuranosidase"/>
</dbReference>
<protein>
    <submittedName>
        <fullName evidence="6">Family 43 glycosylhydrolase</fullName>
    </submittedName>
</protein>
<dbReference type="SUPFAM" id="SSF75005">
    <property type="entry name" value="Arabinanase/levansucrase/invertase"/>
    <property type="match status" value="1"/>
</dbReference>
<evidence type="ECO:0000313" key="7">
    <source>
        <dbReference type="Proteomes" id="UP001623592"/>
    </source>
</evidence>